<organism evidence="2 3">
    <name type="scientific">Elysia crispata</name>
    <name type="common">lettuce slug</name>
    <dbReference type="NCBI Taxonomy" id="231223"/>
    <lineage>
        <taxon>Eukaryota</taxon>
        <taxon>Metazoa</taxon>
        <taxon>Spiralia</taxon>
        <taxon>Lophotrochozoa</taxon>
        <taxon>Mollusca</taxon>
        <taxon>Gastropoda</taxon>
        <taxon>Heterobranchia</taxon>
        <taxon>Euthyneura</taxon>
        <taxon>Panpulmonata</taxon>
        <taxon>Sacoglossa</taxon>
        <taxon>Placobranchoidea</taxon>
        <taxon>Plakobranchidae</taxon>
        <taxon>Elysia</taxon>
    </lineage>
</organism>
<dbReference type="AlphaFoldDB" id="A0AAE1AWJ2"/>
<sequence length="142" mass="16114">MVSVDKNSQWFSRQAECFDYADGQPTRVLCLARDHQGFSVAGVKQYACVVRHDLESIVQAVKAFGDAHLYEVIRADKPACAFMDVDFVLEDVESHERVLRDVVKAYREFNRGRRRQGSGHPMREEGQPDQRIVSRTLPGGCV</sequence>
<protein>
    <submittedName>
        <fullName evidence="2">Uncharacterized protein</fullName>
    </submittedName>
</protein>
<dbReference type="EMBL" id="JAWDGP010001073">
    <property type="protein sequence ID" value="KAK3795308.1"/>
    <property type="molecule type" value="Genomic_DNA"/>
</dbReference>
<feature type="region of interest" description="Disordered" evidence="1">
    <location>
        <begin position="113"/>
        <end position="142"/>
    </location>
</feature>
<gene>
    <name evidence="2" type="ORF">RRG08_004463</name>
</gene>
<comment type="caution">
    <text evidence="2">The sequence shown here is derived from an EMBL/GenBank/DDBJ whole genome shotgun (WGS) entry which is preliminary data.</text>
</comment>
<evidence type="ECO:0000313" key="3">
    <source>
        <dbReference type="Proteomes" id="UP001283361"/>
    </source>
</evidence>
<accession>A0AAE1AWJ2</accession>
<keyword evidence="3" id="KW-1185">Reference proteome</keyword>
<proteinExistence type="predicted"/>
<evidence type="ECO:0000256" key="1">
    <source>
        <dbReference type="SAM" id="MobiDB-lite"/>
    </source>
</evidence>
<evidence type="ECO:0000313" key="2">
    <source>
        <dbReference type="EMBL" id="KAK3795308.1"/>
    </source>
</evidence>
<reference evidence="2" key="1">
    <citation type="journal article" date="2023" name="G3 (Bethesda)">
        <title>A reference genome for the long-term kleptoplast-retaining sea slug Elysia crispata morphotype clarki.</title>
        <authorList>
            <person name="Eastman K.E."/>
            <person name="Pendleton A.L."/>
            <person name="Shaikh M.A."/>
            <person name="Suttiyut T."/>
            <person name="Ogas R."/>
            <person name="Tomko P."/>
            <person name="Gavelis G."/>
            <person name="Widhalm J.R."/>
            <person name="Wisecaver J.H."/>
        </authorList>
    </citation>
    <scope>NUCLEOTIDE SEQUENCE</scope>
    <source>
        <strain evidence="2">ECLA1</strain>
    </source>
</reference>
<name>A0AAE1AWJ2_9GAST</name>
<dbReference type="Proteomes" id="UP001283361">
    <property type="component" value="Unassembled WGS sequence"/>
</dbReference>